<dbReference type="PANTHER" id="PTHR43791">
    <property type="entry name" value="PERMEASE-RELATED"/>
    <property type="match status" value="1"/>
</dbReference>
<proteinExistence type="predicted"/>
<feature type="transmembrane region" description="Helical" evidence="7">
    <location>
        <begin position="78"/>
        <end position="95"/>
    </location>
</feature>
<dbReference type="Proteomes" id="UP000324748">
    <property type="component" value="Unassembled WGS sequence"/>
</dbReference>
<evidence type="ECO:0000256" key="4">
    <source>
        <dbReference type="ARBA" id="ARBA00022989"/>
    </source>
</evidence>
<feature type="transmembrane region" description="Helical" evidence="7">
    <location>
        <begin position="384"/>
        <end position="405"/>
    </location>
</feature>
<dbReference type="OrthoDB" id="2502798at2759"/>
<keyword evidence="2" id="KW-0813">Transport</keyword>
<evidence type="ECO:0000256" key="7">
    <source>
        <dbReference type="SAM" id="Phobius"/>
    </source>
</evidence>
<feature type="transmembrane region" description="Helical" evidence="7">
    <location>
        <begin position="411"/>
        <end position="433"/>
    </location>
</feature>
<dbReference type="PANTHER" id="PTHR43791:SF85">
    <property type="entry name" value="TRANSPORTER, PUTATIVE (AFU_ORTHOLOGUE AFUA_6G00710)-RELATED"/>
    <property type="match status" value="1"/>
</dbReference>
<evidence type="ECO:0000256" key="3">
    <source>
        <dbReference type="ARBA" id="ARBA00022692"/>
    </source>
</evidence>
<dbReference type="SUPFAM" id="SSF103473">
    <property type="entry name" value="MFS general substrate transporter"/>
    <property type="match status" value="1"/>
</dbReference>
<dbReference type="GO" id="GO:0022857">
    <property type="term" value="F:transmembrane transporter activity"/>
    <property type="evidence" value="ECO:0007669"/>
    <property type="project" value="InterPro"/>
</dbReference>
<evidence type="ECO:0000313" key="10">
    <source>
        <dbReference type="Proteomes" id="UP000324748"/>
    </source>
</evidence>
<feature type="transmembrane region" description="Helical" evidence="7">
    <location>
        <begin position="147"/>
        <end position="166"/>
    </location>
</feature>
<feature type="compositionally biased region" description="Basic and acidic residues" evidence="6">
    <location>
        <begin position="520"/>
        <end position="531"/>
    </location>
</feature>
<accession>A0A5B0N1I1</accession>
<sequence>MALSHAVLAGTRDFKLWRLGYLYPSHHPGLVPSIPGASSFTFGVANMEAKHDSEDPTMVVLPAPASKSKLERKAIRKLDFLLIPLLGLYFFLSFLDRANLGNVRIVGLQKDLDMSDYDYSMALTLTFIPYILVDLPSNLLMRKIGAGIYIPLLVTIWGLVTCLQGLVTNYKGLLVSRFFLGLVEGGLYPGTVLYLSTFYTRAELQLRIALFFGTICMAGVASGLLTYAIINLDGHWGHPGWSWVFLIEGFATSICGVVGFFILPSSIHKVKILSDDEKSFLVSRSEKICAPSLVSSPSTIKYPHKSTLSQIWEAFKSPHVIILNISQFACASNTFSLAYFTPTVVHTFGYSPTDTQLFTVPPFALGFIFLLGLSYCSDRHQARGLMAGMSAILSIIGFAIFYASGDEKVRYGSLFLSIPGAYGVTPCMTAWTADNSAPHVRKATALAFGTMVGNAGGLFSVWIFTLGHKPRYHLPTAINLAFGVVIVVCCVMNTLWLGYAQRMKVTNRSEILAKYTPSHTEGDDGTEKEGSKVPSSEQEMLSAQAWDHLGDQHPDFEYVY</sequence>
<dbReference type="InterPro" id="IPR036259">
    <property type="entry name" value="MFS_trans_sf"/>
</dbReference>
<evidence type="ECO:0000259" key="8">
    <source>
        <dbReference type="PROSITE" id="PS50850"/>
    </source>
</evidence>
<evidence type="ECO:0000256" key="1">
    <source>
        <dbReference type="ARBA" id="ARBA00004141"/>
    </source>
</evidence>
<feature type="transmembrane region" description="Helical" evidence="7">
    <location>
        <begin position="117"/>
        <end position="135"/>
    </location>
</feature>
<evidence type="ECO:0000256" key="6">
    <source>
        <dbReference type="SAM" id="MobiDB-lite"/>
    </source>
</evidence>
<name>A0A5B0N1I1_PUCGR</name>
<gene>
    <name evidence="9" type="ORF">PGT21_024815</name>
</gene>
<dbReference type="FunFam" id="1.20.1250.20:FF:001482">
    <property type="entry name" value="Uncharacterized protein"/>
    <property type="match status" value="1"/>
</dbReference>
<reference evidence="9 10" key="1">
    <citation type="submission" date="2019-05" db="EMBL/GenBank/DDBJ databases">
        <title>Emergence of the Ug99 lineage of the wheat stem rust pathogen through somatic hybridization.</title>
        <authorList>
            <person name="Li F."/>
            <person name="Upadhyaya N.M."/>
            <person name="Sperschneider J."/>
            <person name="Matny O."/>
            <person name="Nguyen-Phuc H."/>
            <person name="Mago R."/>
            <person name="Raley C."/>
            <person name="Miller M.E."/>
            <person name="Silverstein K.A.T."/>
            <person name="Henningsen E."/>
            <person name="Hirsch C.D."/>
            <person name="Visser B."/>
            <person name="Pretorius Z.A."/>
            <person name="Steffenson B.J."/>
            <person name="Schwessinger B."/>
            <person name="Dodds P.N."/>
            <person name="Figueroa M."/>
        </authorList>
    </citation>
    <scope>NUCLEOTIDE SEQUENCE [LARGE SCALE GENOMIC DNA]</scope>
    <source>
        <strain evidence="9">21-0</strain>
    </source>
</reference>
<keyword evidence="10" id="KW-1185">Reference proteome</keyword>
<dbReference type="PROSITE" id="PS50850">
    <property type="entry name" value="MFS"/>
    <property type="match status" value="1"/>
</dbReference>
<comment type="subcellular location">
    <subcellularLocation>
        <location evidence="1">Membrane</location>
        <topology evidence="1">Multi-pass membrane protein</topology>
    </subcellularLocation>
</comment>
<dbReference type="InterPro" id="IPR011701">
    <property type="entry name" value="MFS"/>
</dbReference>
<feature type="transmembrane region" description="Helical" evidence="7">
    <location>
        <begin position="445"/>
        <end position="465"/>
    </location>
</feature>
<keyword evidence="4 7" id="KW-1133">Transmembrane helix</keyword>
<keyword evidence="5 7" id="KW-0472">Membrane</keyword>
<feature type="transmembrane region" description="Helical" evidence="7">
    <location>
        <begin position="208"/>
        <end position="230"/>
    </location>
</feature>
<dbReference type="InterPro" id="IPR020846">
    <property type="entry name" value="MFS_dom"/>
</dbReference>
<feature type="transmembrane region" description="Helical" evidence="7">
    <location>
        <begin position="320"/>
        <end position="340"/>
    </location>
</feature>
<dbReference type="Gene3D" id="1.20.1250.20">
    <property type="entry name" value="MFS general substrate transporter like domains"/>
    <property type="match status" value="2"/>
</dbReference>
<dbReference type="Pfam" id="PF07690">
    <property type="entry name" value="MFS_1"/>
    <property type="match status" value="1"/>
</dbReference>
<comment type="caution">
    <text evidence="9">The sequence shown here is derived from an EMBL/GenBank/DDBJ whole genome shotgun (WGS) entry which is preliminary data.</text>
</comment>
<evidence type="ECO:0000256" key="2">
    <source>
        <dbReference type="ARBA" id="ARBA00022448"/>
    </source>
</evidence>
<protein>
    <recommendedName>
        <fullName evidence="8">Major facilitator superfamily (MFS) profile domain-containing protein</fullName>
    </recommendedName>
</protein>
<evidence type="ECO:0000256" key="5">
    <source>
        <dbReference type="ARBA" id="ARBA00023136"/>
    </source>
</evidence>
<dbReference type="GO" id="GO:0016020">
    <property type="term" value="C:membrane"/>
    <property type="evidence" value="ECO:0007669"/>
    <property type="project" value="UniProtKB-SubCell"/>
</dbReference>
<feature type="transmembrane region" description="Helical" evidence="7">
    <location>
        <begin position="178"/>
        <end position="196"/>
    </location>
</feature>
<keyword evidence="3 7" id="KW-0812">Transmembrane</keyword>
<dbReference type="AlphaFoldDB" id="A0A5B0N1I1"/>
<feature type="transmembrane region" description="Helical" evidence="7">
    <location>
        <begin position="477"/>
        <end position="499"/>
    </location>
</feature>
<evidence type="ECO:0000313" key="9">
    <source>
        <dbReference type="EMBL" id="KAA1083091.1"/>
    </source>
</evidence>
<feature type="domain" description="Major facilitator superfamily (MFS) profile" evidence="8">
    <location>
        <begin position="82"/>
        <end position="501"/>
    </location>
</feature>
<feature type="region of interest" description="Disordered" evidence="6">
    <location>
        <begin position="515"/>
        <end position="539"/>
    </location>
</feature>
<dbReference type="EMBL" id="VSWC01000119">
    <property type="protein sequence ID" value="KAA1083091.1"/>
    <property type="molecule type" value="Genomic_DNA"/>
</dbReference>
<organism evidence="9 10">
    <name type="scientific">Puccinia graminis f. sp. tritici</name>
    <dbReference type="NCBI Taxonomy" id="56615"/>
    <lineage>
        <taxon>Eukaryota</taxon>
        <taxon>Fungi</taxon>
        <taxon>Dikarya</taxon>
        <taxon>Basidiomycota</taxon>
        <taxon>Pucciniomycotina</taxon>
        <taxon>Pucciniomycetes</taxon>
        <taxon>Pucciniales</taxon>
        <taxon>Pucciniaceae</taxon>
        <taxon>Puccinia</taxon>
    </lineage>
</organism>
<feature type="transmembrane region" description="Helical" evidence="7">
    <location>
        <begin position="360"/>
        <end position="377"/>
    </location>
</feature>
<feature type="transmembrane region" description="Helical" evidence="7">
    <location>
        <begin position="242"/>
        <end position="263"/>
    </location>
</feature>